<dbReference type="InterPro" id="IPR036397">
    <property type="entry name" value="RNaseH_sf"/>
</dbReference>
<evidence type="ECO:0000313" key="3">
    <source>
        <dbReference type="EMBL" id="MCL3787406.1"/>
    </source>
</evidence>
<organism evidence="3 4">
    <name type="scientific">Ruminococcus bromii</name>
    <dbReference type="NCBI Taxonomy" id="40518"/>
    <lineage>
        <taxon>Bacteria</taxon>
        <taxon>Bacillati</taxon>
        <taxon>Bacillota</taxon>
        <taxon>Clostridia</taxon>
        <taxon>Eubacteriales</taxon>
        <taxon>Oscillospiraceae</taxon>
        <taxon>Ruminococcus</taxon>
    </lineage>
</organism>
<protein>
    <submittedName>
        <fullName evidence="3">IS30 family transposase</fullName>
    </submittedName>
</protein>
<dbReference type="InterPro" id="IPR025246">
    <property type="entry name" value="IS30-like_HTH"/>
</dbReference>
<proteinExistence type="predicted"/>
<evidence type="ECO:0000256" key="1">
    <source>
        <dbReference type="ARBA" id="ARBA00023172"/>
    </source>
</evidence>
<dbReference type="InterPro" id="IPR012337">
    <property type="entry name" value="RNaseH-like_sf"/>
</dbReference>
<keyword evidence="4" id="KW-1185">Reference proteome</keyword>
<dbReference type="InterPro" id="IPR051917">
    <property type="entry name" value="Transposase-Integrase"/>
</dbReference>
<dbReference type="NCBIfam" id="NF033563">
    <property type="entry name" value="transpos_IS30"/>
    <property type="match status" value="1"/>
</dbReference>
<feature type="domain" description="Integrase catalytic" evidence="2">
    <location>
        <begin position="251"/>
        <end position="415"/>
    </location>
</feature>
<dbReference type="InterPro" id="IPR053392">
    <property type="entry name" value="Transposase_IS30-like"/>
</dbReference>
<gene>
    <name evidence="3" type="ORF">E2N93_05160</name>
</gene>
<evidence type="ECO:0000313" key="4">
    <source>
        <dbReference type="Proteomes" id="UP001056693"/>
    </source>
</evidence>
<evidence type="ECO:0000259" key="2">
    <source>
        <dbReference type="PROSITE" id="PS50994"/>
    </source>
</evidence>
<dbReference type="RefSeq" id="WP_249376419.1">
    <property type="nucleotide sequence ID" value="NZ_SNUZ01000007.1"/>
</dbReference>
<keyword evidence="1" id="KW-0233">DNA recombination</keyword>
<dbReference type="PANTHER" id="PTHR10948:SF23">
    <property type="entry name" value="TRANSPOSASE INSI FOR INSERTION SEQUENCE ELEMENT IS30A-RELATED"/>
    <property type="match status" value="1"/>
</dbReference>
<sequence length="442" mass="50890">MKTVTICGKQENMSRLSLSERIVIECGIYQKLSLGKIAKKIGKTTECVSREIRANRTIAPGEHHCGKDCHYAGECKTKGLCGKDGCSRRCVTCREYDCRELCTRYNNTPCVVLSKPPYVCNVCVRRRKCKADRAYYNAQQADAMAKRRYSNSRSKIQTRGEDLEKLDKLVSPLILKGQPLTHIWSEHGDELGISQRTLYRYIDQGVLSVGNIDLRRKVAYKPRRKKKEVTEGFLNQEFRKNRGYDDYLKYMEKHPDTPIIQMDTVKGCREQGKRLLTLHFCNTNMMLMFLMRDGKADTVVEQFDMLTGLLGLEEFRKVFPVILTDNGSEFKHTRDLETTEDGKKRTKVFYCDPQASWQKPQIEKNHEFIRYVLPKGKTLNPYTQEDMLLLANNINSIRRESLGNKSPYEATTDKSILRLMGLMGLHTVPADEVNLTPALLKR</sequence>
<dbReference type="EMBL" id="SNUZ01000007">
    <property type="protein sequence ID" value="MCL3787406.1"/>
    <property type="molecule type" value="Genomic_DNA"/>
</dbReference>
<dbReference type="Gene3D" id="3.30.420.10">
    <property type="entry name" value="Ribonuclease H-like superfamily/Ribonuclease H"/>
    <property type="match status" value="1"/>
</dbReference>
<accession>A0ABT0NGM6</accession>
<dbReference type="PROSITE" id="PS50994">
    <property type="entry name" value="INTEGRASE"/>
    <property type="match status" value="1"/>
</dbReference>
<reference evidence="3 4" key="1">
    <citation type="submission" date="2019-03" db="EMBL/GenBank/DDBJ databases">
        <authorList>
            <person name="Molinero N."/>
            <person name="Sanchez B."/>
            <person name="Walker A."/>
            <person name="Duncan S."/>
            <person name="Delgado S."/>
            <person name="Margolles A."/>
        </authorList>
    </citation>
    <scope>NUCLEOTIDE SEQUENCE [LARGE SCALE GENOMIC DNA]</scope>
    <source>
        <strain evidence="3 4">IPLA60002</strain>
    </source>
</reference>
<dbReference type="InterPro" id="IPR001584">
    <property type="entry name" value="Integrase_cat-core"/>
</dbReference>
<dbReference type="SUPFAM" id="SSF53098">
    <property type="entry name" value="Ribonuclease H-like"/>
    <property type="match status" value="1"/>
</dbReference>
<dbReference type="Pfam" id="PF13936">
    <property type="entry name" value="HTH_38"/>
    <property type="match status" value="1"/>
</dbReference>
<comment type="caution">
    <text evidence="3">The sequence shown here is derived from an EMBL/GenBank/DDBJ whole genome shotgun (WGS) entry which is preliminary data.</text>
</comment>
<name>A0ABT0NGM6_9FIRM</name>
<dbReference type="Proteomes" id="UP001056693">
    <property type="component" value="Unassembled WGS sequence"/>
</dbReference>
<dbReference type="PANTHER" id="PTHR10948">
    <property type="entry name" value="TRANSPOSASE"/>
    <property type="match status" value="1"/>
</dbReference>